<name>X1JTV6_9ZZZZ</name>
<reference evidence="1" key="1">
    <citation type="journal article" date="2014" name="Front. Microbiol.">
        <title>High frequency of phylogenetically diverse reductive dehalogenase-homologous genes in deep subseafloor sedimentary metagenomes.</title>
        <authorList>
            <person name="Kawai M."/>
            <person name="Futagami T."/>
            <person name="Toyoda A."/>
            <person name="Takaki Y."/>
            <person name="Nishi S."/>
            <person name="Hori S."/>
            <person name="Arai W."/>
            <person name="Tsubouchi T."/>
            <person name="Morono Y."/>
            <person name="Uchiyama I."/>
            <person name="Ito T."/>
            <person name="Fujiyama A."/>
            <person name="Inagaki F."/>
            <person name="Takami H."/>
        </authorList>
    </citation>
    <scope>NUCLEOTIDE SEQUENCE</scope>
    <source>
        <strain evidence="1">Expedition CK06-06</strain>
    </source>
</reference>
<comment type="caution">
    <text evidence="1">The sequence shown here is derived from an EMBL/GenBank/DDBJ whole genome shotgun (WGS) entry which is preliminary data.</text>
</comment>
<dbReference type="EMBL" id="BARU01045964">
    <property type="protein sequence ID" value="GAH98181.1"/>
    <property type="molecule type" value="Genomic_DNA"/>
</dbReference>
<protein>
    <submittedName>
        <fullName evidence="1">Uncharacterized protein</fullName>
    </submittedName>
</protein>
<feature type="non-terminal residue" evidence="1">
    <location>
        <position position="137"/>
    </location>
</feature>
<evidence type="ECO:0000313" key="1">
    <source>
        <dbReference type="EMBL" id="GAH98181.1"/>
    </source>
</evidence>
<dbReference type="AlphaFoldDB" id="X1JTV6"/>
<proteinExistence type="predicted"/>
<organism evidence="1">
    <name type="scientific">marine sediment metagenome</name>
    <dbReference type="NCBI Taxonomy" id="412755"/>
    <lineage>
        <taxon>unclassified sequences</taxon>
        <taxon>metagenomes</taxon>
        <taxon>ecological metagenomes</taxon>
    </lineage>
</organism>
<accession>X1JTV6</accession>
<sequence>HFADIFWNYLKKNKLLTKDTYEKLKKIINCYLGIIKPVNIVFPNTDGNRVKQILNSKINNFPAIKDKILYMCSKISFDLNGAQRELINEMYWVRNELFHRGTPLRELVKNYSKRFNIQNLTLRDLSKKILNLGELVE</sequence>
<feature type="non-terminal residue" evidence="1">
    <location>
        <position position="1"/>
    </location>
</feature>
<gene>
    <name evidence="1" type="ORF">S03H2_69532</name>
</gene>